<feature type="signal peptide" evidence="1">
    <location>
        <begin position="1"/>
        <end position="21"/>
    </location>
</feature>
<comment type="caution">
    <text evidence="2">The sequence shown here is derived from an EMBL/GenBank/DDBJ whole genome shotgun (WGS) entry which is preliminary data.</text>
</comment>
<proteinExistence type="predicted"/>
<evidence type="ECO:0000313" key="2">
    <source>
        <dbReference type="EMBL" id="MEK0172000.1"/>
    </source>
</evidence>
<organism evidence="2 3">
    <name type="scientific">Curtobacterium citreum</name>
    <dbReference type="NCBI Taxonomy" id="2036"/>
    <lineage>
        <taxon>Bacteria</taxon>
        <taxon>Bacillati</taxon>
        <taxon>Actinomycetota</taxon>
        <taxon>Actinomycetes</taxon>
        <taxon>Micrococcales</taxon>
        <taxon>Microbacteriaceae</taxon>
        <taxon>Curtobacterium</taxon>
    </lineage>
</organism>
<evidence type="ECO:0000256" key="1">
    <source>
        <dbReference type="SAM" id="SignalP"/>
    </source>
</evidence>
<dbReference type="EMBL" id="JBBLYY010000056">
    <property type="protein sequence ID" value="MEK0172000.1"/>
    <property type="molecule type" value="Genomic_DNA"/>
</dbReference>
<gene>
    <name evidence="2" type="ORF">WMN62_11005</name>
</gene>
<keyword evidence="1" id="KW-0732">Signal</keyword>
<dbReference type="PROSITE" id="PS51257">
    <property type="entry name" value="PROKAR_LIPOPROTEIN"/>
    <property type="match status" value="1"/>
</dbReference>
<evidence type="ECO:0008006" key="4">
    <source>
        <dbReference type="Google" id="ProtNLM"/>
    </source>
</evidence>
<protein>
    <recommendedName>
        <fullName evidence="4">Lipoprotein</fullName>
    </recommendedName>
</protein>
<keyword evidence="3" id="KW-1185">Reference proteome</keyword>
<sequence length="157" mass="16252">MQWGRIVPVAAVALMASGALAGCGADGTVQSIDTGTSVSSCIDYVPMTAAERRESADLVVDGQVTKTDRTVELGGVYDVYDAEVTTTSKGDAPGTTIEVVSTSDQCTTSGEPVEYLDGDVLEPGGTFRLYLTKADPEDDDSVWRLVVPGAAEPLTAG</sequence>
<feature type="chain" id="PRO_5047260528" description="Lipoprotein" evidence="1">
    <location>
        <begin position="22"/>
        <end position="157"/>
    </location>
</feature>
<reference evidence="2 3" key="1">
    <citation type="submission" date="2024-03" db="EMBL/GenBank/DDBJ databases">
        <title>Whole genomes of four grape xylem sap localized bacterial endophytes.</title>
        <authorList>
            <person name="Kumar G."/>
            <person name="Savka M.A."/>
        </authorList>
    </citation>
    <scope>NUCLEOTIDE SEQUENCE [LARGE SCALE GENOMIC DNA]</scope>
    <source>
        <strain evidence="2 3">RIT_GXS8</strain>
    </source>
</reference>
<dbReference type="RefSeq" id="WP_340195868.1">
    <property type="nucleotide sequence ID" value="NZ_JBBKAP010000013.1"/>
</dbReference>
<dbReference type="Proteomes" id="UP001370299">
    <property type="component" value="Unassembled WGS sequence"/>
</dbReference>
<name>A0ABU8YAZ2_9MICO</name>
<accession>A0ABU8YAZ2</accession>
<evidence type="ECO:0000313" key="3">
    <source>
        <dbReference type="Proteomes" id="UP001370299"/>
    </source>
</evidence>